<dbReference type="CDD" id="cd02440">
    <property type="entry name" value="AdoMet_MTases"/>
    <property type="match status" value="1"/>
</dbReference>
<dbReference type="KEGG" id="wna:KA717_23200"/>
<dbReference type="InterPro" id="IPR050447">
    <property type="entry name" value="Erg6_SMT_methyltransf"/>
</dbReference>
<dbReference type="SUPFAM" id="SSF53335">
    <property type="entry name" value="S-adenosyl-L-methionine-dependent methyltransferases"/>
    <property type="match status" value="1"/>
</dbReference>
<dbReference type="EMBL" id="CP073041">
    <property type="protein sequence ID" value="UXE58896.1"/>
    <property type="molecule type" value="Genomic_DNA"/>
</dbReference>
<proteinExistence type="predicted"/>
<dbReference type="InterPro" id="IPR029063">
    <property type="entry name" value="SAM-dependent_MTases_sf"/>
</dbReference>
<organism evidence="3">
    <name type="scientific">Woronichinia naegeliana WA131</name>
    <dbReference type="NCBI Taxonomy" id="2824559"/>
    <lineage>
        <taxon>Bacteria</taxon>
        <taxon>Bacillati</taxon>
        <taxon>Cyanobacteriota</taxon>
        <taxon>Cyanophyceae</taxon>
        <taxon>Synechococcales</taxon>
        <taxon>Coelosphaeriaceae</taxon>
        <taxon>Woronichinia</taxon>
    </lineage>
</organism>
<dbReference type="PANTHER" id="PTHR44068:SF11">
    <property type="entry name" value="GERANYL DIPHOSPHATE 2-C-METHYLTRANSFERASE"/>
    <property type="match status" value="1"/>
</dbReference>
<feature type="domain" description="Methyltransferase type 11" evidence="2">
    <location>
        <begin position="64"/>
        <end position="157"/>
    </location>
</feature>
<protein>
    <submittedName>
        <fullName evidence="3">Class I SAM-dependent methyltransferase</fullName>
    </submittedName>
</protein>
<dbReference type="Proteomes" id="UP001065613">
    <property type="component" value="Chromosome"/>
</dbReference>
<sequence length="262" mass="30234">MDKNEWISRFDGLILEPSIREFYGQKEFFNVGYWLPHTSNQQEASSNLMEKLLEFIPEKQGTILDVGCGLGATTHYLLKYYPLEAIVGINISPTQIARSLLNFPDGKFLLMDAVEMNFEDNSFEQIICVEAALYFNTRQKFLQEAWRVLKPGGKLILSDMSFATTELLGDWTVPQANTVKEIADYQNLYQQAGFKEVEFVEVTEECWFRHFRHLKSWLTEELQSEKLDEETYNLNITALDGLLSSSVITYWLVSAQKPVNIL</sequence>
<dbReference type="AlphaFoldDB" id="A0A977KTX4"/>
<evidence type="ECO:0000313" key="3">
    <source>
        <dbReference type="EMBL" id="UXE58896.1"/>
    </source>
</evidence>
<keyword evidence="1" id="KW-0808">Transferase</keyword>
<dbReference type="GO" id="GO:0008757">
    <property type="term" value="F:S-adenosylmethionine-dependent methyltransferase activity"/>
    <property type="evidence" value="ECO:0007669"/>
    <property type="project" value="InterPro"/>
</dbReference>
<accession>A0A977KTX4</accession>
<evidence type="ECO:0000256" key="1">
    <source>
        <dbReference type="ARBA" id="ARBA00022679"/>
    </source>
</evidence>
<dbReference type="GO" id="GO:0032259">
    <property type="term" value="P:methylation"/>
    <property type="evidence" value="ECO:0007669"/>
    <property type="project" value="UniProtKB-KW"/>
</dbReference>
<reference evidence="3" key="1">
    <citation type="submission" date="2021-04" db="EMBL/GenBank/DDBJ databases">
        <title>Genome sequence of Woronichinia naegeliana from Washington state freshwater lake bloom.</title>
        <authorList>
            <person name="Dreher T.W."/>
        </authorList>
    </citation>
    <scope>NUCLEOTIDE SEQUENCE</scope>
    <source>
        <strain evidence="3">WA131</strain>
    </source>
</reference>
<name>A0A977KTX4_9CYAN</name>
<dbReference type="InterPro" id="IPR013216">
    <property type="entry name" value="Methyltransf_11"/>
</dbReference>
<evidence type="ECO:0000259" key="2">
    <source>
        <dbReference type="Pfam" id="PF08241"/>
    </source>
</evidence>
<keyword evidence="3" id="KW-0489">Methyltransferase</keyword>
<dbReference type="PANTHER" id="PTHR44068">
    <property type="entry name" value="ZGC:194242"/>
    <property type="match status" value="1"/>
</dbReference>
<dbReference type="Pfam" id="PF08241">
    <property type="entry name" value="Methyltransf_11"/>
    <property type="match status" value="1"/>
</dbReference>
<gene>
    <name evidence="3" type="ORF">KA717_23200</name>
</gene>
<dbReference type="Gene3D" id="3.40.50.150">
    <property type="entry name" value="Vaccinia Virus protein VP39"/>
    <property type="match status" value="1"/>
</dbReference>